<dbReference type="EMBL" id="LHXL01000009">
    <property type="protein sequence ID" value="KXA90263.1"/>
    <property type="molecule type" value="Genomic_DNA"/>
</dbReference>
<name>A0A133U7U8_9EURY</name>
<reference evidence="1 2" key="1">
    <citation type="journal article" date="2016" name="Sci. Rep.">
        <title>Metabolic traits of an uncultured archaeal lineage -MSBL1- from brine pools of the Red Sea.</title>
        <authorList>
            <person name="Mwirichia R."/>
            <person name="Alam I."/>
            <person name="Rashid M."/>
            <person name="Vinu M."/>
            <person name="Ba-Alawi W."/>
            <person name="Anthony Kamau A."/>
            <person name="Kamanda Ngugi D."/>
            <person name="Goker M."/>
            <person name="Klenk H.P."/>
            <person name="Bajic V."/>
            <person name="Stingl U."/>
        </authorList>
    </citation>
    <scope>NUCLEOTIDE SEQUENCE [LARGE SCALE GENOMIC DNA]</scope>
    <source>
        <strain evidence="1">SCGC-AAA259D14</strain>
    </source>
</reference>
<protein>
    <submittedName>
        <fullName evidence="1">Uncharacterized protein</fullName>
    </submittedName>
</protein>
<gene>
    <name evidence="1" type="ORF">AKJ62_01275</name>
</gene>
<dbReference type="AlphaFoldDB" id="A0A133U7U8"/>
<proteinExistence type="predicted"/>
<dbReference type="Proteomes" id="UP000070589">
    <property type="component" value="Unassembled WGS sequence"/>
</dbReference>
<evidence type="ECO:0000313" key="1">
    <source>
        <dbReference type="EMBL" id="KXA90263.1"/>
    </source>
</evidence>
<keyword evidence="2" id="KW-1185">Reference proteome</keyword>
<evidence type="ECO:0000313" key="2">
    <source>
        <dbReference type="Proteomes" id="UP000070589"/>
    </source>
</evidence>
<accession>A0A133U7U8</accession>
<comment type="caution">
    <text evidence="1">The sequence shown here is derived from an EMBL/GenBank/DDBJ whole genome shotgun (WGS) entry which is preliminary data.</text>
</comment>
<sequence>MSEVDAKIRRFCTENRKWLKDKASPPKQPRILGVMAQIILEEAQRSKDREISKLRVENGGNQNRPEK</sequence>
<organism evidence="1 2">
    <name type="scientific">candidate division MSBL1 archaeon SCGC-AAA259D14</name>
    <dbReference type="NCBI Taxonomy" id="1698261"/>
    <lineage>
        <taxon>Archaea</taxon>
        <taxon>Methanobacteriati</taxon>
        <taxon>Methanobacteriota</taxon>
        <taxon>candidate division MSBL1</taxon>
    </lineage>
</organism>